<name>A0ABU9X463_9GAMM</name>
<reference evidence="1 2" key="1">
    <citation type="submission" date="2024-05" db="EMBL/GenBank/DDBJ databases">
        <authorList>
            <person name="Kim H.-Y."/>
            <person name="Kim E."/>
            <person name="Cai Y."/>
            <person name="Yang S.-M."/>
            <person name="Lee W."/>
        </authorList>
    </citation>
    <scope>NUCLEOTIDE SEQUENCE [LARGE SCALE GENOMIC DNA]</scope>
    <source>
        <strain evidence="1 2">FBL11</strain>
    </source>
</reference>
<accession>A0ABU9X463</accession>
<dbReference type="RefSeq" id="WP_299217608.1">
    <property type="nucleotide sequence ID" value="NZ_JBDGHN010000002.1"/>
</dbReference>
<keyword evidence="2" id="KW-1185">Reference proteome</keyword>
<dbReference type="EMBL" id="JBDGHN010000002">
    <property type="protein sequence ID" value="MEN2750189.1"/>
    <property type="molecule type" value="Genomic_DNA"/>
</dbReference>
<dbReference type="Proteomes" id="UP001461960">
    <property type="component" value="Unassembled WGS sequence"/>
</dbReference>
<proteinExistence type="predicted"/>
<organism evidence="1 2">
    <name type="scientific">Psychrobacter saeujeotis</name>
    <dbReference type="NCBI Taxonomy" id="3143436"/>
    <lineage>
        <taxon>Bacteria</taxon>
        <taxon>Pseudomonadati</taxon>
        <taxon>Pseudomonadota</taxon>
        <taxon>Gammaproteobacteria</taxon>
        <taxon>Moraxellales</taxon>
        <taxon>Moraxellaceae</taxon>
        <taxon>Psychrobacter</taxon>
    </lineage>
</organism>
<sequence>MSQLFTLRLATDTLSADAEQIGVAIEELQKIRINVEASIVLSTRQLWLSYQIQLPSVRLAAQLDWTAWQQSKVRFTDYLWERTCLECFVSSEVFDATASYIEINVNPNGQYALYKFDEYRTPSTLPPVPLMQANCTTKANITWAKSASNQQAEPINRLKPHPTLANHFVDSTITKFTPYYQYRRCFGLSLEQLSLNAHNHNSSGDIGIKLLHPCVILQFGKTNLYFAPAHATPSDFHQHYYWTALDLQAAPTK</sequence>
<protein>
    <submittedName>
        <fullName evidence="1">Uncharacterized protein</fullName>
    </submittedName>
</protein>
<gene>
    <name evidence="1" type="ORF">AAIR29_00945</name>
</gene>
<comment type="caution">
    <text evidence="1">The sequence shown here is derived from an EMBL/GenBank/DDBJ whole genome shotgun (WGS) entry which is preliminary data.</text>
</comment>
<evidence type="ECO:0000313" key="2">
    <source>
        <dbReference type="Proteomes" id="UP001461960"/>
    </source>
</evidence>
<evidence type="ECO:0000313" key="1">
    <source>
        <dbReference type="EMBL" id="MEN2750189.1"/>
    </source>
</evidence>